<evidence type="ECO:0000313" key="2">
    <source>
        <dbReference type="Proteomes" id="UP000689195"/>
    </source>
</evidence>
<organism evidence="1 2">
    <name type="scientific">Paramecium pentaurelia</name>
    <dbReference type="NCBI Taxonomy" id="43138"/>
    <lineage>
        <taxon>Eukaryota</taxon>
        <taxon>Sar</taxon>
        <taxon>Alveolata</taxon>
        <taxon>Ciliophora</taxon>
        <taxon>Intramacronucleata</taxon>
        <taxon>Oligohymenophorea</taxon>
        <taxon>Peniculida</taxon>
        <taxon>Parameciidae</taxon>
        <taxon>Paramecium</taxon>
    </lineage>
</organism>
<comment type="caution">
    <text evidence="1">The sequence shown here is derived from an EMBL/GenBank/DDBJ whole genome shotgun (WGS) entry which is preliminary data.</text>
</comment>
<name>A0A8S1VD72_9CILI</name>
<dbReference type="EMBL" id="CAJJDO010000061">
    <property type="protein sequence ID" value="CAD8174463.1"/>
    <property type="molecule type" value="Genomic_DNA"/>
</dbReference>
<sequence>MGQECCSQRRHEQSSLGLMNGVPYRKSIQEINSRISKIYEEEIIENVRDHAEDNSKINKDEQSDNLNKTPLFQVVNSEVNLPTIDQQIIEQEKSFENSCPIPEQEGNQTQKEDQFIDMKQESIDKNNNTPIYQVFVHQPAVPSKQIENDLIDQILTRDKLESEQLSFSNNFDTVSQSKISQIEQSLKIKQAPGKLSSLFLRALERKILGIQSKMELKEEQEVKVIERPVPKARPRKIQQLGEL</sequence>
<dbReference type="AlphaFoldDB" id="A0A8S1VD72"/>
<evidence type="ECO:0000313" key="1">
    <source>
        <dbReference type="EMBL" id="CAD8174463.1"/>
    </source>
</evidence>
<protein>
    <submittedName>
        <fullName evidence="1">Uncharacterized protein</fullName>
    </submittedName>
</protein>
<dbReference type="OrthoDB" id="306439at2759"/>
<reference evidence="1" key="1">
    <citation type="submission" date="2021-01" db="EMBL/GenBank/DDBJ databases">
        <authorList>
            <consortium name="Genoscope - CEA"/>
            <person name="William W."/>
        </authorList>
    </citation>
    <scope>NUCLEOTIDE SEQUENCE</scope>
</reference>
<accession>A0A8S1VD72</accession>
<gene>
    <name evidence="1" type="ORF">PPENT_87.1.T0610110</name>
</gene>
<proteinExistence type="predicted"/>
<keyword evidence="2" id="KW-1185">Reference proteome</keyword>
<dbReference type="Proteomes" id="UP000689195">
    <property type="component" value="Unassembled WGS sequence"/>
</dbReference>